<protein>
    <submittedName>
        <fullName evidence="1">Uncharacterized protein</fullName>
    </submittedName>
</protein>
<dbReference type="Proteomes" id="UP000236161">
    <property type="component" value="Unassembled WGS sequence"/>
</dbReference>
<proteinExistence type="predicted"/>
<dbReference type="EMBL" id="KZ452009">
    <property type="protein sequence ID" value="PKA52187.1"/>
    <property type="molecule type" value="Genomic_DNA"/>
</dbReference>
<evidence type="ECO:0000313" key="1">
    <source>
        <dbReference type="EMBL" id="PKA52187.1"/>
    </source>
</evidence>
<dbReference type="OrthoDB" id="785199at2759"/>
<organism evidence="1 2">
    <name type="scientific">Apostasia shenzhenica</name>
    <dbReference type="NCBI Taxonomy" id="1088818"/>
    <lineage>
        <taxon>Eukaryota</taxon>
        <taxon>Viridiplantae</taxon>
        <taxon>Streptophyta</taxon>
        <taxon>Embryophyta</taxon>
        <taxon>Tracheophyta</taxon>
        <taxon>Spermatophyta</taxon>
        <taxon>Magnoliopsida</taxon>
        <taxon>Liliopsida</taxon>
        <taxon>Asparagales</taxon>
        <taxon>Orchidaceae</taxon>
        <taxon>Apostasioideae</taxon>
        <taxon>Apostasia</taxon>
    </lineage>
</organism>
<reference evidence="1 2" key="1">
    <citation type="journal article" date="2017" name="Nature">
        <title>The Apostasia genome and the evolution of orchids.</title>
        <authorList>
            <person name="Zhang G.Q."/>
            <person name="Liu K.W."/>
            <person name="Li Z."/>
            <person name="Lohaus R."/>
            <person name="Hsiao Y.Y."/>
            <person name="Niu S.C."/>
            <person name="Wang J.Y."/>
            <person name="Lin Y.C."/>
            <person name="Xu Q."/>
            <person name="Chen L.J."/>
            <person name="Yoshida K."/>
            <person name="Fujiwara S."/>
            <person name="Wang Z.W."/>
            <person name="Zhang Y.Q."/>
            <person name="Mitsuda N."/>
            <person name="Wang M."/>
            <person name="Liu G.H."/>
            <person name="Pecoraro L."/>
            <person name="Huang H.X."/>
            <person name="Xiao X.J."/>
            <person name="Lin M."/>
            <person name="Wu X.Y."/>
            <person name="Wu W.L."/>
            <person name="Chen Y.Y."/>
            <person name="Chang S.B."/>
            <person name="Sakamoto S."/>
            <person name="Ohme-Takagi M."/>
            <person name="Yagi M."/>
            <person name="Zeng S.J."/>
            <person name="Shen C.Y."/>
            <person name="Yeh C.M."/>
            <person name="Luo Y.B."/>
            <person name="Tsai W.C."/>
            <person name="Van de Peer Y."/>
            <person name="Liu Z.J."/>
        </authorList>
    </citation>
    <scope>NUCLEOTIDE SEQUENCE [LARGE SCALE GENOMIC DNA]</scope>
    <source>
        <strain evidence="2">cv. Shenzhen</strain>
        <tissue evidence="1">Stem</tissue>
    </source>
</reference>
<evidence type="ECO:0000313" key="2">
    <source>
        <dbReference type="Proteomes" id="UP000236161"/>
    </source>
</evidence>
<dbReference type="AlphaFoldDB" id="A0A2I0A9H1"/>
<accession>A0A2I0A9H1</accession>
<sequence length="53" mass="5971">MSTTRCGQYSAIRIFTGRQGSTERRSTCSTLPVAGPYLRLSCFQGWQAVKQKR</sequence>
<keyword evidence="2" id="KW-1185">Reference proteome</keyword>
<gene>
    <name evidence="1" type="ORF">AXF42_Ash014124</name>
</gene>
<name>A0A2I0A9H1_9ASPA</name>